<protein>
    <submittedName>
        <fullName evidence="1">Uncharacterized protein</fullName>
    </submittedName>
</protein>
<proteinExistence type="predicted"/>
<dbReference type="EMBL" id="VOFY01000007">
    <property type="protein sequence ID" value="KAA8591267.1"/>
    <property type="molecule type" value="Genomic_DNA"/>
</dbReference>
<comment type="caution">
    <text evidence="1">The sequence shown here is derived from an EMBL/GenBank/DDBJ whole genome shotgun (WGS) entry which is preliminary data.</text>
</comment>
<organism evidence="1 2">
    <name type="scientific">Etheostoma spectabile</name>
    <name type="common">orangethroat darter</name>
    <dbReference type="NCBI Taxonomy" id="54343"/>
    <lineage>
        <taxon>Eukaryota</taxon>
        <taxon>Metazoa</taxon>
        <taxon>Chordata</taxon>
        <taxon>Craniata</taxon>
        <taxon>Vertebrata</taxon>
        <taxon>Euteleostomi</taxon>
        <taxon>Actinopterygii</taxon>
        <taxon>Neopterygii</taxon>
        <taxon>Teleostei</taxon>
        <taxon>Neoteleostei</taxon>
        <taxon>Acanthomorphata</taxon>
        <taxon>Eupercaria</taxon>
        <taxon>Perciformes</taxon>
        <taxon>Percoidei</taxon>
        <taxon>Percidae</taxon>
        <taxon>Etheostomatinae</taxon>
        <taxon>Etheostoma</taxon>
    </lineage>
</organism>
<gene>
    <name evidence="1" type="ORF">FQN60_002210</name>
</gene>
<feature type="non-terminal residue" evidence="1">
    <location>
        <position position="1"/>
    </location>
</feature>
<name>A0A5J5DAN1_9PERO</name>
<evidence type="ECO:0000313" key="2">
    <source>
        <dbReference type="Proteomes" id="UP000327493"/>
    </source>
</evidence>
<dbReference type="Proteomes" id="UP000327493">
    <property type="component" value="Chromosome 7"/>
</dbReference>
<keyword evidence="2" id="KW-1185">Reference proteome</keyword>
<reference evidence="1 2" key="1">
    <citation type="submission" date="2019-08" db="EMBL/GenBank/DDBJ databases">
        <title>A chromosome-level genome assembly, high-density linkage maps, and genome scans reveal the genomic architecture of hybrid incompatibilities underlying speciation via character displacement in darters (Percidae: Etheostominae).</title>
        <authorList>
            <person name="Moran R.L."/>
            <person name="Catchen J.M."/>
            <person name="Fuller R.C."/>
        </authorList>
    </citation>
    <scope>NUCLEOTIDE SEQUENCE [LARGE SCALE GENOMIC DNA]</scope>
    <source>
        <strain evidence="1">EspeVRDwgs_2016</strain>
        <tissue evidence="1">Muscle</tissue>
    </source>
</reference>
<dbReference type="AlphaFoldDB" id="A0A5J5DAN1"/>
<accession>A0A5J5DAN1</accession>
<evidence type="ECO:0000313" key="1">
    <source>
        <dbReference type="EMBL" id="KAA8591267.1"/>
    </source>
</evidence>
<sequence length="121" mass="12458">DCGGDRPREVEGCLCGALPGAGDVLPPQRGEVSLLAGGGEGFGLGAAGLSLGLQLGHLKPDGGATTGGVPVVQRPLRDLWDQNRAQDFHHNSSSPAFSILVAFTMSFSPLFSSKRARSMQA</sequence>